<protein>
    <submittedName>
        <fullName evidence="4">Uncharacterized protein</fullName>
    </submittedName>
</protein>
<keyword evidence="2" id="KW-0812">Transmembrane</keyword>
<keyword evidence="3" id="KW-0732">Signal</keyword>
<feature type="compositionally biased region" description="Basic residues" evidence="1">
    <location>
        <begin position="818"/>
        <end position="830"/>
    </location>
</feature>
<feature type="region of interest" description="Disordered" evidence="1">
    <location>
        <begin position="855"/>
        <end position="881"/>
    </location>
</feature>
<feature type="transmembrane region" description="Helical" evidence="2">
    <location>
        <begin position="118"/>
        <end position="137"/>
    </location>
</feature>
<accession>A0A2A6BS28</accession>
<dbReference type="EnsemblMetazoa" id="PPA01702.1">
    <property type="protein sequence ID" value="PPA01702.1"/>
    <property type="gene ID" value="WBGene00091256"/>
</dbReference>
<accession>A0A8R1Y5G4</accession>
<keyword evidence="2" id="KW-0472">Membrane</keyword>
<evidence type="ECO:0000256" key="3">
    <source>
        <dbReference type="SAM" id="SignalP"/>
    </source>
</evidence>
<feature type="compositionally biased region" description="Basic residues" evidence="1">
    <location>
        <begin position="741"/>
        <end position="752"/>
    </location>
</feature>
<feature type="region of interest" description="Disordered" evidence="1">
    <location>
        <begin position="1118"/>
        <end position="1209"/>
    </location>
</feature>
<feature type="region of interest" description="Disordered" evidence="1">
    <location>
        <begin position="735"/>
        <end position="754"/>
    </location>
</feature>
<reference evidence="5" key="1">
    <citation type="journal article" date="2008" name="Nat. Genet.">
        <title>The Pristionchus pacificus genome provides a unique perspective on nematode lifestyle and parasitism.</title>
        <authorList>
            <person name="Dieterich C."/>
            <person name="Clifton S.W."/>
            <person name="Schuster L.N."/>
            <person name="Chinwalla A."/>
            <person name="Delehaunty K."/>
            <person name="Dinkelacker I."/>
            <person name="Fulton L."/>
            <person name="Fulton R."/>
            <person name="Godfrey J."/>
            <person name="Minx P."/>
            <person name="Mitreva M."/>
            <person name="Roeseler W."/>
            <person name="Tian H."/>
            <person name="Witte H."/>
            <person name="Yang S.P."/>
            <person name="Wilson R.K."/>
            <person name="Sommer R.J."/>
        </authorList>
    </citation>
    <scope>NUCLEOTIDE SEQUENCE [LARGE SCALE GENOMIC DNA]</scope>
    <source>
        <strain evidence="5">PS312</strain>
    </source>
</reference>
<evidence type="ECO:0000313" key="4">
    <source>
        <dbReference type="EnsemblMetazoa" id="PPA01702.1"/>
    </source>
</evidence>
<keyword evidence="2" id="KW-1133">Transmembrane helix</keyword>
<evidence type="ECO:0000256" key="1">
    <source>
        <dbReference type="SAM" id="MobiDB-lite"/>
    </source>
</evidence>
<feature type="compositionally biased region" description="Acidic residues" evidence="1">
    <location>
        <begin position="1160"/>
        <end position="1189"/>
    </location>
</feature>
<feature type="signal peptide" evidence="3">
    <location>
        <begin position="1"/>
        <end position="15"/>
    </location>
</feature>
<feature type="region of interest" description="Disordered" evidence="1">
    <location>
        <begin position="521"/>
        <end position="557"/>
    </location>
</feature>
<proteinExistence type="predicted"/>
<organism evidence="4 5">
    <name type="scientific">Pristionchus pacificus</name>
    <name type="common">Parasitic nematode worm</name>
    <dbReference type="NCBI Taxonomy" id="54126"/>
    <lineage>
        <taxon>Eukaryota</taxon>
        <taxon>Metazoa</taxon>
        <taxon>Ecdysozoa</taxon>
        <taxon>Nematoda</taxon>
        <taxon>Chromadorea</taxon>
        <taxon>Rhabditida</taxon>
        <taxon>Rhabditina</taxon>
        <taxon>Diplogasteromorpha</taxon>
        <taxon>Diplogasteroidea</taxon>
        <taxon>Neodiplogasteridae</taxon>
        <taxon>Pristionchus</taxon>
    </lineage>
</organism>
<feature type="compositionally biased region" description="Acidic residues" evidence="1">
    <location>
        <begin position="864"/>
        <end position="881"/>
    </location>
</feature>
<evidence type="ECO:0000256" key="2">
    <source>
        <dbReference type="SAM" id="Phobius"/>
    </source>
</evidence>
<feature type="compositionally biased region" description="Polar residues" evidence="1">
    <location>
        <begin position="547"/>
        <end position="557"/>
    </location>
</feature>
<gene>
    <name evidence="4" type="primary">WBGene00091256</name>
</gene>
<evidence type="ECO:0000313" key="5">
    <source>
        <dbReference type="Proteomes" id="UP000005239"/>
    </source>
</evidence>
<feature type="chain" id="PRO_5043478549" evidence="3">
    <location>
        <begin position="16"/>
        <end position="1579"/>
    </location>
</feature>
<feature type="region of interest" description="Disordered" evidence="1">
    <location>
        <begin position="800"/>
        <end position="843"/>
    </location>
</feature>
<feature type="region of interest" description="Disordered" evidence="1">
    <location>
        <begin position="639"/>
        <end position="697"/>
    </location>
</feature>
<sequence>MFSYFLLSIFATVNAYNVTLYSKDSRQGSSFDIVSDLCVTIPQWFVDLDNGVSGVWIQETSIGTSCVVLFTETDCDGYLLYMRPGTLYHANLQRVGFDDRAKSIGPCEMIKVERGSSVLVQTIMSWSFLLCCVITVINTKQSQKLDMEIYDSCVNIPDWFIAYDDGISGFHTHGSCVIAYSLTNCEGHHIIMKPGTLEHSRLNEIGFDNLAQSVGPCDIKRIEREDTIKTTNTVSKELVFFCKRKCFLSYALIICTCITLLNAGLYLRHLKRRKKEQKLRCLNRELPLVPISEGNNYQAFDSDNFGYERVVNDMISKSSVSIQMLYQIDEMRATTLPNSLRSCIEREIDQIFNLMLREPAKIRVYELELSVNLSETKLSSSMEELLRQTSEGLHSMIFVIDNVDNTNYAQKLQPALQLAERVNYDERGAAALVRAQLSTIIEAIDSGFDNVITGNALTSLHTELRRAHVGGGMRSPLDKFVFRLCNVFVSCMETILEVHVVGDGEGDSESNVEDDEAMLEPAQIKQEVQEGEDEDEDEDEEMESPDATDTSIETESTASAVEMVVTATLDTTGNAVDSPAPAVAIVTVAHVATQAALPVSAPQFDLRFHGTISYIGENHAAYTSAADTFDAPVEVAEAAETMPQPDEDRETNLPETMDVRDNDAAPSTSGSDGASSADAENLAAAAAEVAAAHDDVENDASQANADFDQPHDSADFAAQELSEAFMHVDESYEVEQSKTVVKPRKRGRKPKRSIVAAADGENMAATAEDDAIDADQMKASCDHPYDSANFADEEMSEANTLVSDSNEVEQSKHVAIIPRKRGRKPKKKKLTAGDGGEPAEDNRPKIIKIAAEAANMDSEHGGNDEAEADTSQESEAAEQAELEAFAESREHRLDLCLESATHPGINLFDEYPRLAKDTKLIITDFCADSVKKPVHEVIGRLRRAFASCKKFEKFVEVDKIRSYLPNNQHKADLRNLQILLRYFPIERKKKTTQEDSIVKKKYCHDLNEIYNHFHGASTAEQALLALIGQGTTHPSIVSFGMDRMQLYVNMHGRLVKVDGGVPEAMLALLAVFNIFNYKFDATNTANVASVLAYFHYSIGKRLWPHPPEVLEAMRIKTGKEPQKEKEEDAKENTVNADKRGVEPLDVDSETEELGSVGYDTENEEEEASASSAIEDDAFVATEEAAEESDSASTVSAEQGSPRHELDFPVYPPNSPVRAMHVTKKNHLRPVVFVAAPASSKVDILLRKFVVDSIQPEEGPSGSPSGIVKRSPAGRVSQEVSAKRKRSAVNYAELANGNARDDSPMPIKRPYRKQSAVGLKKEGEDAATEGSKQRRTAVAPIPSRSETPTQSRCYRYEQCLASAAERNSNILKQFPQLLVNTDLVHIIGDFCAMDLKRPPAIVREQIRRAFEKCKQYEEHAELLRNDNFANSLFQADLQSLLALVLYFNKKDVEERQIKTKKRPPKDRQRFDKLYCHIDKPTPNSTLYELVNRGITQPSIVTYGNDRSILYVSIQDNLVQVTGGVQEAILALMAIYHTFNFNFDPKIKDVMTYFWYSIGKTVPKCPKEVTKILEIQHILFS</sequence>
<keyword evidence="5" id="KW-1185">Reference proteome</keyword>
<feature type="region of interest" description="Disordered" evidence="1">
    <location>
        <begin position="1254"/>
        <end position="1348"/>
    </location>
</feature>
<name>A0A2A6BS28_PRIPA</name>
<feature type="compositionally biased region" description="Basic and acidic residues" evidence="1">
    <location>
        <begin position="1118"/>
        <end position="1142"/>
    </location>
</feature>
<feature type="compositionally biased region" description="Acidic residues" evidence="1">
    <location>
        <begin position="529"/>
        <end position="546"/>
    </location>
</feature>
<reference evidence="4" key="2">
    <citation type="submission" date="2022-06" db="UniProtKB">
        <authorList>
            <consortium name="EnsemblMetazoa"/>
        </authorList>
    </citation>
    <scope>IDENTIFICATION</scope>
    <source>
        <strain evidence="4">PS312</strain>
    </source>
</reference>
<feature type="compositionally biased region" description="Low complexity" evidence="1">
    <location>
        <begin position="664"/>
        <end position="690"/>
    </location>
</feature>
<feature type="transmembrane region" description="Helical" evidence="2">
    <location>
        <begin position="247"/>
        <end position="267"/>
    </location>
</feature>
<dbReference type="Proteomes" id="UP000005239">
    <property type="component" value="Unassembled WGS sequence"/>
</dbReference>